<dbReference type="AlphaFoldDB" id="A0A4Q9E0H9"/>
<evidence type="ECO:0000313" key="3">
    <source>
        <dbReference type="Proteomes" id="UP000293142"/>
    </source>
</evidence>
<reference evidence="2 3" key="1">
    <citation type="submission" date="2019-02" db="EMBL/GenBank/DDBJ databases">
        <title>Paenibacillus sp. nov., isolated from surface-sterilized tissue of Thalictrum simplex L.</title>
        <authorList>
            <person name="Tuo L."/>
        </authorList>
    </citation>
    <scope>NUCLEOTIDE SEQUENCE [LARGE SCALE GENOMIC DNA]</scope>
    <source>
        <strain evidence="2 3">N2SHLJ1</strain>
    </source>
</reference>
<sequence length="116" mass="12633">MSRTQSYYRMLDAAAKIQFNIALILEAKAVEAEKSRHWVCNHLSPMAYEGHTEQVKETMDVHDQLIEVIDGLTKMENALAKNLQTILNRKDESDSGDLGGGGGLGDLFGGLGGGLK</sequence>
<dbReference type="InterPro" id="IPR058705">
    <property type="entry name" value="A_ENA"/>
</dbReference>
<name>A0A4Q9E0H9_9BACL</name>
<keyword evidence="2" id="KW-0540">Nuclease</keyword>
<dbReference type="RefSeq" id="WP_131011524.1">
    <property type="nucleotide sequence ID" value="NZ_SIRE01000002.1"/>
</dbReference>
<comment type="caution">
    <text evidence="2">The sequence shown here is derived from an EMBL/GenBank/DDBJ whole genome shotgun (WGS) entry which is preliminary data.</text>
</comment>
<gene>
    <name evidence="2" type="ORF">EYB31_01710</name>
</gene>
<dbReference type="EMBL" id="SIRE01000002">
    <property type="protein sequence ID" value="TBL81738.1"/>
    <property type="molecule type" value="Genomic_DNA"/>
</dbReference>
<keyword evidence="2" id="KW-0378">Hydrolase</keyword>
<keyword evidence="3" id="KW-1185">Reference proteome</keyword>
<dbReference type="Proteomes" id="UP000293142">
    <property type="component" value="Unassembled WGS sequence"/>
</dbReference>
<organism evidence="2 3">
    <name type="scientific">Paenibacillus thalictri</name>
    <dbReference type="NCBI Taxonomy" id="2527873"/>
    <lineage>
        <taxon>Bacteria</taxon>
        <taxon>Bacillati</taxon>
        <taxon>Bacillota</taxon>
        <taxon>Bacilli</taxon>
        <taxon>Bacillales</taxon>
        <taxon>Paenibacillaceae</taxon>
        <taxon>Paenibacillus</taxon>
    </lineage>
</organism>
<feature type="compositionally biased region" description="Gly residues" evidence="1">
    <location>
        <begin position="97"/>
        <end position="116"/>
    </location>
</feature>
<evidence type="ECO:0000313" key="2">
    <source>
        <dbReference type="EMBL" id="TBL81738.1"/>
    </source>
</evidence>
<accession>A0A4Q9E0H9</accession>
<protein>
    <submittedName>
        <fullName evidence="2">Restriction endonuclease subunit S</fullName>
    </submittedName>
</protein>
<dbReference type="OrthoDB" id="2664174at2"/>
<keyword evidence="2" id="KW-0255">Endonuclease</keyword>
<evidence type="ECO:0000256" key="1">
    <source>
        <dbReference type="SAM" id="MobiDB-lite"/>
    </source>
</evidence>
<proteinExistence type="predicted"/>
<dbReference type="Pfam" id="PF26595">
    <property type="entry name" value="A_ENA"/>
    <property type="match status" value="1"/>
</dbReference>
<feature type="region of interest" description="Disordered" evidence="1">
    <location>
        <begin position="90"/>
        <end position="116"/>
    </location>
</feature>
<dbReference type="GO" id="GO:0004519">
    <property type="term" value="F:endonuclease activity"/>
    <property type="evidence" value="ECO:0007669"/>
    <property type="project" value="UniProtKB-KW"/>
</dbReference>